<keyword evidence="2" id="KW-1185">Reference proteome</keyword>
<evidence type="ECO:0000313" key="2">
    <source>
        <dbReference type="Proteomes" id="UP000622166"/>
    </source>
</evidence>
<name>A0A918PDM5_9ACTN</name>
<reference evidence="1" key="2">
    <citation type="submission" date="2020-09" db="EMBL/GenBank/DDBJ databases">
        <authorList>
            <person name="Sun Q."/>
            <person name="Ohkuma M."/>
        </authorList>
    </citation>
    <scope>NUCLEOTIDE SEQUENCE</scope>
    <source>
        <strain evidence="1">JCM 4815</strain>
    </source>
</reference>
<comment type="caution">
    <text evidence="1">The sequence shown here is derived from an EMBL/GenBank/DDBJ whole genome shotgun (WGS) entry which is preliminary data.</text>
</comment>
<reference evidence="1" key="1">
    <citation type="journal article" date="2014" name="Int. J. Syst. Evol. Microbiol.">
        <title>Complete genome sequence of Corynebacterium casei LMG S-19264T (=DSM 44701T), isolated from a smear-ripened cheese.</title>
        <authorList>
            <consortium name="US DOE Joint Genome Institute (JGI-PGF)"/>
            <person name="Walter F."/>
            <person name="Albersmeier A."/>
            <person name="Kalinowski J."/>
            <person name="Ruckert C."/>
        </authorList>
    </citation>
    <scope>NUCLEOTIDE SEQUENCE</scope>
    <source>
        <strain evidence="1">JCM 4815</strain>
    </source>
</reference>
<dbReference type="AlphaFoldDB" id="A0A918PDM5"/>
<dbReference type="EMBL" id="BMVW01000002">
    <property type="protein sequence ID" value="GGZ01371.1"/>
    <property type="molecule type" value="Genomic_DNA"/>
</dbReference>
<dbReference type="Proteomes" id="UP000622166">
    <property type="component" value="Unassembled WGS sequence"/>
</dbReference>
<protein>
    <submittedName>
        <fullName evidence="1">Uncharacterized protein</fullName>
    </submittedName>
</protein>
<evidence type="ECO:0000313" key="1">
    <source>
        <dbReference type="EMBL" id="GGZ01371.1"/>
    </source>
</evidence>
<sequence length="69" mass="7150">MTCVHSGCGRVENRPTSPELAYAESRMPDAADGSVEERGHVAVAEAVDDTATLAPPGDQAEGAQQARLV</sequence>
<proteinExistence type="predicted"/>
<dbReference type="RefSeq" id="WP_189857419.1">
    <property type="nucleotide sequence ID" value="NZ_BMVW01000002.1"/>
</dbReference>
<accession>A0A918PDM5</accession>
<gene>
    <name evidence="1" type="ORF">GCM10010365_20460</name>
</gene>
<organism evidence="1 2">
    <name type="scientific">Streptomyces poonensis</name>
    <dbReference type="NCBI Taxonomy" id="68255"/>
    <lineage>
        <taxon>Bacteria</taxon>
        <taxon>Bacillati</taxon>
        <taxon>Actinomycetota</taxon>
        <taxon>Actinomycetes</taxon>
        <taxon>Kitasatosporales</taxon>
        <taxon>Streptomycetaceae</taxon>
        <taxon>Streptomyces</taxon>
    </lineage>
</organism>